<keyword evidence="1 10" id="KW-1003">Cell membrane</keyword>
<dbReference type="RefSeq" id="WP_213162829.1">
    <property type="nucleotide sequence ID" value="NZ_CP058214.1"/>
</dbReference>
<comment type="catalytic activity">
    <reaction evidence="10">
        <text>an acyl phosphate + sn-glycerol 3-phosphate = a 1-acyl-sn-glycero-3-phosphate + phosphate</text>
        <dbReference type="Rhea" id="RHEA:34075"/>
        <dbReference type="ChEBI" id="CHEBI:43474"/>
        <dbReference type="ChEBI" id="CHEBI:57597"/>
        <dbReference type="ChEBI" id="CHEBI:57970"/>
        <dbReference type="ChEBI" id="CHEBI:59918"/>
        <dbReference type="EC" id="2.3.1.275"/>
    </reaction>
</comment>
<sequence>MPGEWPLPLTATLVALAFGYLCGSIPFGLIFARLFRLGDLRQMGSGNIGATNVLRTGSKPVAAATLLCDVLKGVVPVLVASQWHEAAGIVAGLGAFLGHIFPVWLRFRGGKGVATLIGVFLGLAWPLALAFLAIWLLVAVATRYSSLSALVASTLTALGAVVFHGGWLAVAVVAMAVIVFFTHRANIVRLARGEETRISLGR</sequence>
<keyword evidence="3 10" id="KW-0808">Transferase</keyword>
<keyword evidence="8 10" id="KW-0594">Phospholipid biosynthesis</keyword>
<dbReference type="KEGG" id="kmn:HW532_02025"/>
<evidence type="ECO:0000256" key="2">
    <source>
        <dbReference type="ARBA" id="ARBA00022516"/>
    </source>
</evidence>
<keyword evidence="2 10" id="KW-0444">Lipid biosynthesis</keyword>
<dbReference type="SMART" id="SM01207">
    <property type="entry name" value="G3P_acyltransf"/>
    <property type="match status" value="1"/>
</dbReference>
<name>A0A7S8HAN2_9HYPH</name>
<comment type="function">
    <text evidence="10">Catalyzes the transfer of an acyl group from acyl-phosphate (acyl-PO(4)) to glycerol-3-phosphate (G3P) to form lysophosphatidic acid (LPA). This enzyme utilizes acyl-phosphate as fatty acyl donor, but not acyl-CoA or acyl-ACP.</text>
</comment>
<evidence type="ECO:0000256" key="6">
    <source>
        <dbReference type="ARBA" id="ARBA00023098"/>
    </source>
</evidence>
<evidence type="ECO:0000256" key="5">
    <source>
        <dbReference type="ARBA" id="ARBA00022989"/>
    </source>
</evidence>
<gene>
    <name evidence="10 11" type="primary">plsY</name>
    <name evidence="11" type="ORF">HW532_02025</name>
</gene>
<evidence type="ECO:0000256" key="10">
    <source>
        <dbReference type="HAMAP-Rule" id="MF_01043"/>
    </source>
</evidence>
<feature type="transmembrane region" description="Helical" evidence="10">
    <location>
        <begin position="12"/>
        <end position="35"/>
    </location>
</feature>
<proteinExistence type="inferred from homology"/>
<keyword evidence="12" id="KW-1185">Reference proteome</keyword>
<reference evidence="11 12" key="1">
    <citation type="submission" date="2020-06" db="EMBL/GenBank/DDBJ databases">
        <title>Genome sequence of 2 isolates from Red Sea Mangroves.</title>
        <authorList>
            <person name="Sefrji F."/>
            <person name="Michoud G."/>
            <person name="Merlino G."/>
            <person name="Daffonchio D."/>
        </authorList>
    </citation>
    <scope>NUCLEOTIDE SEQUENCE [LARGE SCALE GENOMIC DNA]</scope>
    <source>
        <strain evidence="11 12">R1DC25</strain>
    </source>
</reference>
<evidence type="ECO:0000313" key="12">
    <source>
        <dbReference type="Proteomes" id="UP000593594"/>
    </source>
</evidence>
<evidence type="ECO:0000256" key="8">
    <source>
        <dbReference type="ARBA" id="ARBA00023209"/>
    </source>
</evidence>
<dbReference type="Pfam" id="PF02660">
    <property type="entry name" value="G3P_acyltransf"/>
    <property type="match status" value="1"/>
</dbReference>
<comment type="subcellular location">
    <subcellularLocation>
        <location evidence="10">Cell membrane</location>
        <topology evidence="10">Multi-pass membrane protein</topology>
    </subcellularLocation>
</comment>
<protein>
    <recommendedName>
        <fullName evidence="10">Glycerol-3-phosphate acyltransferase</fullName>
    </recommendedName>
    <alternativeName>
        <fullName evidence="10">Acyl-PO4 G3P acyltransferase</fullName>
    </alternativeName>
    <alternativeName>
        <fullName evidence="10">Acyl-phosphate--glycerol-3-phosphate acyltransferase</fullName>
    </alternativeName>
    <alternativeName>
        <fullName evidence="10">G3P acyltransferase</fullName>
        <shortName evidence="10">GPAT</shortName>
        <ecNumber evidence="10">2.3.1.275</ecNumber>
    </alternativeName>
    <alternativeName>
        <fullName evidence="10">Lysophosphatidic acid synthase</fullName>
        <shortName evidence="10">LPA synthase</shortName>
    </alternativeName>
</protein>
<keyword evidence="4 10" id="KW-0812">Transmembrane</keyword>
<feature type="transmembrane region" description="Helical" evidence="10">
    <location>
        <begin position="117"/>
        <end position="141"/>
    </location>
</feature>
<feature type="transmembrane region" description="Helical" evidence="10">
    <location>
        <begin position="161"/>
        <end position="182"/>
    </location>
</feature>
<evidence type="ECO:0000256" key="7">
    <source>
        <dbReference type="ARBA" id="ARBA00023136"/>
    </source>
</evidence>
<dbReference type="EC" id="2.3.1.275" evidence="10"/>
<evidence type="ECO:0000256" key="9">
    <source>
        <dbReference type="ARBA" id="ARBA00023264"/>
    </source>
</evidence>
<comment type="pathway">
    <text evidence="10">Lipid metabolism; phospholipid metabolism.</text>
</comment>
<keyword evidence="9 10" id="KW-1208">Phospholipid metabolism</keyword>
<dbReference type="EMBL" id="CP058214">
    <property type="protein sequence ID" value="QPC41609.1"/>
    <property type="molecule type" value="Genomic_DNA"/>
</dbReference>
<dbReference type="AlphaFoldDB" id="A0A7S8HAN2"/>
<dbReference type="Proteomes" id="UP000593594">
    <property type="component" value="Chromosome"/>
</dbReference>
<dbReference type="HAMAP" id="MF_01043">
    <property type="entry name" value="PlsY"/>
    <property type="match status" value="1"/>
</dbReference>
<comment type="subunit">
    <text evidence="10">Probably interacts with PlsX.</text>
</comment>
<comment type="similarity">
    <text evidence="10">Belongs to the PlsY family.</text>
</comment>
<keyword evidence="6 10" id="KW-0443">Lipid metabolism</keyword>
<dbReference type="NCBIfam" id="TIGR00023">
    <property type="entry name" value="glycerol-3-phosphate 1-O-acyltransferase PlsY"/>
    <property type="match status" value="1"/>
</dbReference>
<dbReference type="PANTHER" id="PTHR30309:SF0">
    <property type="entry name" value="GLYCEROL-3-PHOSPHATE ACYLTRANSFERASE-RELATED"/>
    <property type="match status" value="1"/>
</dbReference>
<dbReference type="GO" id="GO:0043772">
    <property type="term" value="F:acyl-phosphate glycerol-3-phosphate acyltransferase activity"/>
    <property type="evidence" value="ECO:0007669"/>
    <property type="project" value="UniProtKB-UniRule"/>
</dbReference>
<dbReference type="UniPathway" id="UPA00085"/>
<dbReference type="GO" id="GO:0008654">
    <property type="term" value="P:phospholipid biosynthetic process"/>
    <property type="evidence" value="ECO:0007669"/>
    <property type="project" value="UniProtKB-UniRule"/>
</dbReference>
<evidence type="ECO:0000313" key="11">
    <source>
        <dbReference type="EMBL" id="QPC41609.1"/>
    </source>
</evidence>
<feature type="transmembrane region" description="Helical" evidence="10">
    <location>
        <begin position="86"/>
        <end position="105"/>
    </location>
</feature>
<dbReference type="PANTHER" id="PTHR30309">
    <property type="entry name" value="INNER MEMBRANE PROTEIN YGIH"/>
    <property type="match status" value="1"/>
</dbReference>
<dbReference type="GO" id="GO:0005886">
    <property type="term" value="C:plasma membrane"/>
    <property type="evidence" value="ECO:0007669"/>
    <property type="project" value="UniProtKB-SubCell"/>
</dbReference>
<keyword evidence="11" id="KW-0012">Acyltransferase</keyword>
<accession>A0A7S8HAN2</accession>
<evidence type="ECO:0000256" key="4">
    <source>
        <dbReference type="ARBA" id="ARBA00022692"/>
    </source>
</evidence>
<keyword evidence="7 10" id="KW-0472">Membrane</keyword>
<dbReference type="InterPro" id="IPR003811">
    <property type="entry name" value="G3P_acylTferase_PlsY"/>
</dbReference>
<evidence type="ECO:0000256" key="1">
    <source>
        <dbReference type="ARBA" id="ARBA00022475"/>
    </source>
</evidence>
<keyword evidence="5 10" id="KW-1133">Transmembrane helix</keyword>
<organism evidence="11 12">
    <name type="scientific">Kaustia mangrovi</name>
    <dbReference type="NCBI Taxonomy" id="2593653"/>
    <lineage>
        <taxon>Bacteria</taxon>
        <taxon>Pseudomonadati</taxon>
        <taxon>Pseudomonadota</taxon>
        <taxon>Alphaproteobacteria</taxon>
        <taxon>Hyphomicrobiales</taxon>
        <taxon>Parvibaculaceae</taxon>
        <taxon>Kaustia</taxon>
    </lineage>
</organism>
<evidence type="ECO:0000256" key="3">
    <source>
        <dbReference type="ARBA" id="ARBA00022679"/>
    </source>
</evidence>